<dbReference type="RefSeq" id="XP_017030880.1">
    <property type="nucleotide sequence ID" value="XM_017175391.3"/>
</dbReference>
<dbReference type="OrthoDB" id="7811679at2759"/>
<keyword evidence="2" id="KW-1185">Reference proteome</keyword>
<name>A0A6P4IQX0_DROKI</name>
<protein>
    <submittedName>
        <fullName evidence="3">Uncharacterized protein CG13380</fullName>
    </submittedName>
</protein>
<evidence type="ECO:0000313" key="2">
    <source>
        <dbReference type="Proteomes" id="UP001652661"/>
    </source>
</evidence>
<dbReference type="AlphaFoldDB" id="A0A6P4IQX0"/>
<proteinExistence type="predicted"/>
<dbReference type="GeneID" id="108080586"/>
<evidence type="ECO:0000256" key="1">
    <source>
        <dbReference type="SAM" id="MobiDB-lite"/>
    </source>
</evidence>
<reference evidence="3" key="1">
    <citation type="submission" date="2025-08" db="UniProtKB">
        <authorList>
            <consortium name="RefSeq"/>
        </authorList>
    </citation>
    <scope>IDENTIFICATION</scope>
    <source>
        <strain evidence="3">14028-0561.14</strain>
        <tissue evidence="3">Whole fly</tissue>
    </source>
</reference>
<dbReference type="Proteomes" id="UP001652661">
    <property type="component" value="Chromosome 3L"/>
</dbReference>
<feature type="region of interest" description="Disordered" evidence="1">
    <location>
        <begin position="34"/>
        <end position="59"/>
    </location>
</feature>
<accession>A0A6P4IQX0</accession>
<organism evidence="2 3">
    <name type="scientific">Drosophila kikkawai</name>
    <name type="common">Fruit fly</name>
    <dbReference type="NCBI Taxonomy" id="30033"/>
    <lineage>
        <taxon>Eukaryota</taxon>
        <taxon>Metazoa</taxon>
        <taxon>Ecdysozoa</taxon>
        <taxon>Arthropoda</taxon>
        <taxon>Hexapoda</taxon>
        <taxon>Insecta</taxon>
        <taxon>Pterygota</taxon>
        <taxon>Neoptera</taxon>
        <taxon>Endopterygota</taxon>
        <taxon>Diptera</taxon>
        <taxon>Brachycera</taxon>
        <taxon>Muscomorpha</taxon>
        <taxon>Ephydroidea</taxon>
        <taxon>Drosophilidae</taxon>
        <taxon>Drosophila</taxon>
        <taxon>Sophophora</taxon>
    </lineage>
</organism>
<sequence length="175" mass="19724">MASVSPNTKLACGTDPGAIVSRLETVYGNLHASSPRDVKTLNTSQNKRGPWSHRGLDNNNNICSLPKPELPGQVEEQQTEQQEQKIKYELPSGYQGTKICSCLRPPRAYECGVCHHYFQGRLSQICEKHPSDVFLMDLRECPYCMAQLEMIKESPISWENIRKFEDAPLPSDSDI</sequence>
<evidence type="ECO:0000313" key="3">
    <source>
        <dbReference type="RefSeq" id="XP_017030880.1"/>
    </source>
</evidence>
<gene>
    <name evidence="3" type="primary">LOC108080586</name>
</gene>